<evidence type="ECO:0000313" key="2">
    <source>
        <dbReference type="EMBL" id="TFV43168.1"/>
    </source>
</evidence>
<dbReference type="EMBL" id="SPQT01000025">
    <property type="protein sequence ID" value="TFV43168.1"/>
    <property type="molecule type" value="Genomic_DNA"/>
</dbReference>
<evidence type="ECO:0000313" key="3">
    <source>
        <dbReference type="Proteomes" id="UP000297966"/>
    </source>
</evidence>
<evidence type="ECO:0008006" key="4">
    <source>
        <dbReference type="Google" id="ProtNLM"/>
    </source>
</evidence>
<feature type="chain" id="PRO_5021504392" description="DUF3551 domain-containing protein" evidence="1">
    <location>
        <begin position="20"/>
        <end position="93"/>
    </location>
</feature>
<accession>A0A4Y9LI38</accession>
<feature type="signal peptide" evidence="1">
    <location>
        <begin position="1"/>
        <end position="19"/>
    </location>
</feature>
<gene>
    <name evidence="2" type="ORF">E4K65_33620</name>
</gene>
<dbReference type="AlphaFoldDB" id="A0A4Y9LI38"/>
<reference evidence="2 3" key="1">
    <citation type="submission" date="2019-03" db="EMBL/GenBank/DDBJ databases">
        <title>Bradyrhizobium diversity isolated from nodules of Chamaecrista fasciculata.</title>
        <authorList>
            <person name="Klepa M.S."/>
            <person name="Urquiaga M.O."/>
            <person name="Hungria M."/>
            <person name="Delamuta J.R."/>
        </authorList>
    </citation>
    <scope>NUCLEOTIDE SEQUENCE [LARGE SCALE GENOMIC DNA]</scope>
    <source>
        <strain evidence="2 3">CNPSo 3448</strain>
    </source>
</reference>
<proteinExistence type="predicted"/>
<keyword evidence="1" id="KW-0732">Signal</keyword>
<sequence length="93" mass="10485">MRRFSIVAAVLVVPALAAARNQGEKKVDQKPDNCFYTVGNQTIQVPLGASVCRRQPAPYDDNYSLLRCTPPLDEIDSDIKRGDARCDRYEERQ</sequence>
<dbReference type="Proteomes" id="UP000297966">
    <property type="component" value="Unassembled WGS sequence"/>
</dbReference>
<evidence type="ECO:0000256" key="1">
    <source>
        <dbReference type="SAM" id="SignalP"/>
    </source>
</evidence>
<dbReference type="OrthoDB" id="8255100at2"/>
<organism evidence="2 3">
    <name type="scientific">Bradyrhizobium niftali</name>
    <dbReference type="NCBI Taxonomy" id="2560055"/>
    <lineage>
        <taxon>Bacteria</taxon>
        <taxon>Pseudomonadati</taxon>
        <taxon>Pseudomonadota</taxon>
        <taxon>Alphaproteobacteria</taxon>
        <taxon>Hyphomicrobiales</taxon>
        <taxon>Nitrobacteraceae</taxon>
        <taxon>Bradyrhizobium</taxon>
    </lineage>
</organism>
<dbReference type="RefSeq" id="WP_135177787.1">
    <property type="nucleotide sequence ID" value="NZ_SPQT01000025.1"/>
</dbReference>
<protein>
    <recommendedName>
        <fullName evidence="4">DUF3551 domain-containing protein</fullName>
    </recommendedName>
</protein>
<comment type="caution">
    <text evidence="2">The sequence shown here is derived from an EMBL/GenBank/DDBJ whole genome shotgun (WGS) entry which is preliminary data.</text>
</comment>
<name>A0A4Y9LI38_9BRAD</name>
<keyword evidence="3" id="KW-1185">Reference proteome</keyword>